<dbReference type="Proteomes" id="UP001165439">
    <property type="component" value="Unassembled WGS sequence"/>
</dbReference>
<accession>A0AAW7HQ58</accession>
<evidence type="ECO:0000313" key="2">
    <source>
        <dbReference type="Proteomes" id="UP001165439"/>
    </source>
</evidence>
<sequence>MHDDNQHPARGDFEAQLLKLYAGAGGSEPSLRFEGSAYVDPLIQSAWWGFKTAHDEKHGQCLALSRDVSLARRQKSQYFRAVKWFLANTNIKPADVPTPVYHTLMHVVKTLAEKAKRAAAEVANG</sequence>
<name>A0AAW7HQ58_9PSED</name>
<gene>
    <name evidence="1" type="ORF">LU674_011180</name>
</gene>
<comment type="caution">
    <text evidence="1">The sequence shown here is derived from an EMBL/GenBank/DDBJ whole genome shotgun (WGS) entry which is preliminary data.</text>
</comment>
<evidence type="ECO:0000313" key="1">
    <source>
        <dbReference type="EMBL" id="MDM3952888.1"/>
    </source>
</evidence>
<organism evidence="1 2">
    <name type="scientific">Pseudomonas alloputida</name>
    <dbReference type="NCBI Taxonomy" id="1940621"/>
    <lineage>
        <taxon>Bacteria</taxon>
        <taxon>Pseudomonadati</taxon>
        <taxon>Pseudomonadota</taxon>
        <taxon>Gammaproteobacteria</taxon>
        <taxon>Pseudomonadales</taxon>
        <taxon>Pseudomonadaceae</taxon>
        <taxon>Pseudomonas</taxon>
    </lineage>
</organism>
<dbReference type="RefSeq" id="WP_225786050.1">
    <property type="nucleotide sequence ID" value="NZ_JAJSRF020000001.1"/>
</dbReference>
<protein>
    <submittedName>
        <fullName evidence="1">Uncharacterized protein</fullName>
    </submittedName>
</protein>
<dbReference type="EMBL" id="JAJSRF020000001">
    <property type="protein sequence ID" value="MDM3952888.1"/>
    <property type="molecule type" value="Genomic_DNA"/>
</dbReference>
<reference evidence="1" key="1">
    <citation type="submission" date="2023-06" db="EMBL/GenBank/DDBJ databases">
        <title>MBL-encoding genomic islands in Pseudomonas spp. in Poland.</title>
        <authorList>
            <person name="Urbanowicz P."/>
            <person name="Izdebski R."/>
            <person name="Biedrzycka M."/>
            <person name="Gniadkowski M."/>
        </authorList>
    </citation>
    <scope>NUCLEOTIDE SEQUENCE</scope>
    <source>
        <strain evidence="1">NMI5768_13</strain>
    </source>
</reference>
<proteinExistence type="predicted"/>
<dbReference type="AlphaFoldDB" id="A0AAW7HQ58"/>